<dbReference type="CTD" id="37635"/>
<evidence type="ECO:0000313" key="4">
    <source>
        <dbReference type="RefSeq" id="XP_030760861.1"/>
    </source>
</evidence>
<dbReference type="InParanoid" id="A0A6J2YC46"/>
<dbReference type="OrthoDB" id="194468at2759"/>
<sequence length="202" mass="22620">MTEVKINARAFCKMILHAAKYPHCAINGVLLAKSGASNKEIEFLDAVPLFHICLNLTPMAEIALMQIDELASSRGLVIAGYYAANENLRDNSFEKASNKIADKIASNFTPSYIVVINNSKLSSENSKSVLKVAQITEGNFKQIEEPYIHTNPTEGTVRATRDLLQNKAYNDLVDFDNHLDNIQLDWMNIQLNKDIEGYLQEK</sequence>
<keyword evidence="3" id="KW-1185">Reference proteome</keyword>
<dbReference type="FunCoup" id="A0A6J2YC46">
    <property type="interactions" value="1842"/>
</dbReference>
<dbReference type="PANTHER" id="PTHR12941:SF10">
    <property type="entry name" value="ER MEMBRANE PROTEIN COMPLEX SUBUNIT 8_9 HOMOLOG"/>
    <property type="match status" value="1"/>
</dbReference>
<dbReference type="CDD" id="cd08060">
    <property type="entry name" value="MPN_UPF0172"/>
    <property type="match status" value="1"/>
</dbReference>
<dbReference type="InterPro" id="IPR037518">
    <property type="entry name" value="MPN"/>
</dbReference>
<name>A0A6J2YC46_SITOR</name>
<protein>
    <submittedName>
        <fullName evidence="4">ER membrane protein complex subunit 8/9 homolog</fullName>
    </submittedName>
</protein>
<evidence type="ECO:0000259" key="2">
    <source>
        <dbReference type="PROSITE" id="PS50249"/>
    </source>
</evidence>
<evidence type="ECO:0000313" key="3">
    <source>
        <dbReference type="Proteomes" id="UP000504635"/>
    </source>
</evidence>
<dbReference type="KEGG" id="soy:115885967"/>
<organism evidence="3 4">
    <name type="scientific">Sitophilus oryzae</name>
    <name type="common">Rice weevil</name>
    <name type="synonym">Curculio oryzae</name>
    <dbReference type="NCBI Taxonomy" id="7048"/>
    <lineage>
        <taxon>Eukaryota</taxon>
        <taxon>Metazoa</taxon>
        <taxon>Ecdysozoa</taxon>
        <taxon>Arthropoda</taxon>
        <taxon>Hexapoda</taxon>
        <taxon>Insecta</taxon>
        <taxon>Pterygota</taxon>
        <taxon>Neoptera</taxon>
        <taxon>Endopterygota</taxon>
        <taxon>Coleoptera</taxon>
        <taxon>Polyphaga</taxon>
        <taxon>Cucujiformia</taxon>
        <taxon>Curculionidae</taxon>
        <taxon>Dryophthorinae</taxon>
        <taxon>Sitophilus</taxon>
    </lineage>
</organism>
<evidence type="ECO:0000256" key="1">
    <source>
        <dbReference type="ARBA" id="ARBA00007461"/>
    </source>
</evidence>
<dbReference type="Proteomes" id="UP000504635">
    <property type="component" value="Unplaced"/>
</dbReference>
<dbReference type="RefSeq" id="XP_030760861.1">
    <property type="nucleotide sequence ID" value="XM_030905001.1"/>
</dbReference>
<dbReference type="PANTHER" id="PTHR12941">
    <property type="entry name" value="ER MEMBRANE PROTEIN COMPLEX"/>
    <property type="match status" value="1"/>
</dbReference>
<dbReference type="GO" id="GO:0072546">
    <property type="term" value="C:EMC complex"/>
    <property type="evidence" value="ECO:0007669"/>
    <property type="project" value="InterPro"/>
</dbReference>
<dbReference type="AlphaFoldDB" id="A0A6J2YC46"/>
<proteinExistence type="inferred from homology"/>
<comment type="similarity">
    <text evidence="1">Belongs to the EMC8/EMC9 family.</text>
</comment>
<dbReference type="PROSITE" id="PS50249">
    <property type="entry name" value="MPN"/>
    <property type="match status" value="1"/>
</dbReference>
<reference evidence="4" key="1">
    <citation type="submission" date="2025-08" db="UniProtKB">
        <authorList>
            <consortium name="RefSeq"/>
        </authorList>
    </citation>
    <scope>IDENTIFICATION</scope>
    <source>
        <tissue evidence="4">Gonads</tissue>
    </source>
</reference>
<gene>
    <name evidence="4" type="primary">LOC115885967</name>
</gene>
<feature type="domain" description="MPN" evidence="2">
    <location>
        <begin position="4"/>
        <end position="135"/>
    </location>
</feature>
<dbReference type="Pfam" id="PF03665">
    <property type="entry name" value="UPF0172"/>
    <property type="match status" value="1"/>
</dbReference>
<dbReference type="InterPro" id="IPR005366">
    <property type="entry name" value="EMC8/9"/>
</dbReference>
<accession>A0A6J2YC46</accession>
<dbReference type="GeneID" id="115885967"/>